<name>A0A9P1EF43_CUSEU</name>
<dbReference type="Pfam" id="PF03108">
    <property type="entry name" value="DBD_Tnp_Mut"/>
    <property type="match status" value="1"/>
</dbReference>
<dbReference type="Proteomes" id="UP001152484">
    <property type="component" value="Unassembled WGS sequence"/>
</dbReference>
<evidence type="ECO:0000259" key="2">
    <source>
        <dbReference type="Pfam" id="PF03108"/>
    </source>
</evidence>
<evidence type="ECO:0000313" key="3">
    <source>
        <dbReference type="EMBL" id="CAH9101750.1"/>
    </source>
</evidence>
<accession>A0A9P1EF43</accession>
<dbReference type="OrthoDB" id="1729528at2759"/>
<feature type="domain" description="Transposase MuDR plant" evidence="2">
    <location>
        <begin position="86"/>
        <end position="144"/>
    </location>
</feature>
<dbReference type="PANTHER" id="PTHR31973:SF195">
    <property type="entry name" value="MUDR FAMILY TRANSPOSASE"/>
    <property type="match status" value="1"/>
</dbReference>
<proteinExistence type="predicted"/>
<dbReference type="EMBL" id="CAMAPE010000038">
    <property type="protein sequence ID" value="CAH9101750.1"/>
    <property type="molecule type" value="Genomic_DNA"/>
</dbReference>
<gene>
    <name evidence="3" type="ORF">CEURO_LOCUS15539</name>
</gene>
<dbReference type="PANTHER" id="PTHR31973">
    <property type="entry name" value="POLYPROTEIN, PUTATIVE-RELATED"/>
    <property type="match status" value="1"/>
</dbReference>
<protein>
    <recommendedName>
        <fullName evidence="2">Transposase MuDR plant domain-containing protein</fullName>
    </recommendedName>
</protein>
<evidence type="ECO:0000313" key="4">
    <source>
        <dbReference type="Proteomes" id="UP001152484"/>
    </source>
</evidence>
<reference evidence="3" key="1">
    <citation type="submission" date="2022-07" db="EMBL/GenBank/DDBJ databases">
        <authorList>
            <person name="Macas J."/>
            <person name="Novak P."/>
            <person name="Neumann P."/>
        </authorList>
    </citation>
    <scope>NUCLEOTIDE SEQUENCE</scope>
</reference>
<dbReference type="AlphaFoldDB" id="A0A9P1EF43"/>
<dbReference type="InterPro" id="IPR004332">
    <property type="entry name" value="Transposase_MuDR"/>
</dbReference>
<keyword evidence="4" id="KW-1185">Reference proteome</keyword>
<comment type="caution">
    <text evidence="3">The sequence shown here is derived from an EMBL/GenBank/DDBJ whole genome shotgun (WGS) entry which is preliminary data.</text>
</comment>
<evidence type="ECO:0000256" key="1">
    <source>
        <dbReference type="SAM" id="MobiDB-lite"/>
    </source>
</evidence>
<feature type="compositionally biased region" description="Acidic residues" evidence="1">
    <location>
        <begin position="22"/>
        <end position="44"/>
    </location>
</feature>
<feature type="region of interest" description="Disordered" evidence="1">
    <location>
        <begin position="12"/>
        <end position="45"/>
    </location>
</feature>
<sequence length="294" mass="33784">MVIEEEGRYVHNGASFVNGQGSDDDADDNINGDDMTESDEDDGDTVMATAPSSHFTRIYDLPEGFTDVWMSRAGMKRFTPEGEFEVRQQFDNKEQVINMVSLYPIKRNQFYLVLKSDKHKWVAECKRKKERDCPWRIRATKNKGNIDNFTIVRYPGPHSATCVGNTDSTDHVAMTSDFIAKDVIDILRTDPSLKVHTVIEMLKEKYGYTVSYKRAWMGKQKAIAEIFGWEKSYSELPHFMTALQHSNPGTVVHWYPPPITPTGYMQFQRVFWAFKPSIHGFKHCRPVLTIDGTH</sequence>
<organism evidence="3 4">
    <name type="scientific">Cuscuta europaea</name>
    <name type="common">European dodder</name>
    <dbReference type="NCBI Taxonomy" id="41803"/>
    <lineage>
        <taxon>Eukaryota</taxon>
        <taxon>Viridiplantae</taxon>
        <taxon>Streptophyta</taxon>
        <taxon>Embryophyta</taxon>
        <taxon>Tracheophyta</taxon>
        <taxon>Spermatophyta</taxon>
        <taxon>Magnoliopsida</taxon>
        <taxon>eudicotyledons</taxon>
        <taxon>Gunneridae</taxon>
        <taxon>Pentapetalae</taxon>
        <taxon>asterids</taxon>
        <taxon>lamiids</taxon>
        <taxon>Solanales</taxon>
        <taxon>Convolvulaceae</taxon>
        <taxon>Cuscuteae</taxon>
        <taxon>Cuscuta</taxon>
        <taxon>Cuscuta subgen. Cuscuta</taxon>
    </lineage>
</organism>